<accession>A0A382L1G3</accession>
<dbReference type="AlphaFoldDB" id="A0A382L1G3"/>
<dbReference type="GO" id="GO:0051539">
    <property type="term" value="F:4 iron, 4 sulfur cluster binding"/>
    <property type="evidence" value="ECO:0007669"/>
    <property type="project" value="UniProtKB-KW"/>
</dbReference>
<evidence type="ECO:0000256" key="5">
    <source>
        <dbReference type="ARBA" id="ARBA00023014"/>
    </source>
</evidence>
<dbReference type="InterPro" id="IPR058240">
    <property type="entry name" value="rSAM_sf"/>
</dbReference>
<keyword evidence="2" id="KW-0949">S-adenosyl-L-methionine</keyword>
<organism evidence="7">
    <name type="scientific">marine metagenome</name>
    <dbReference type="NCBI Taxonomy" id="408172"/>
    <lineage>
        <taxon>unclassified sequences</taxon>
        <taxon>metagenomes</taxon>
        <taxon>ecological metagenomes</taxon>
    </lineage>
</organism>
<gene>
    <name evidence="7" type="ORF">METZ01_LOCUS283460</name>
</gene>
<dbReference type="Gene3D" id="3.40.50.280">
    <property type="entry name" value="Cobalamin-binding domain"/>
    <property type="match status" value="1"/>
</dbReference>
<evidence type="ECO:0000313" key="7">
    <source>
        <dbReference type="EMBL" id="SVC30606.1"/>
    </source>
</evidence>
<dbReference type="InterPro" id="IPR051198">
    <property type="entry name" value="BchE-like"/>
</dbReference>
<feature type="domain" description="B12-binding" evidence="6">
    <location>
        <begin position="28"/>
        <end position="127"/>
    </location>
</feature>
<protein>
    <recommendedName>
        <fullName evidence="6">B12-binding domain-containing protein</fullName>
    </recommendedName>
</protein>
<dbReference type="SUPFAM" id="SSF102114">
    <property type="entry name" value="Radical SAM enzymes"/>
    <property type="match status" value="1"/>
</dbReference>
<dbReference type="PANTHER" id="PTHR43409">
    <property type="entry name" value="ANAEROBIC MAGNESIUM-PROTOPORPHYRIN IX MONOMETHYL ESTER CYCLASE-RELATED"/>
    <property type="match status" value="1"/>
</dbReference>
<dbReference type="SFLD" id="SFLDG01123">
    <property type="entry name" value="methyltransferase_(Class_B)"/>
    <property type="match status" value="1"/>
</dbReference>
<evidence type="ECO:0000256" key="2">
    <source>
        <dbReference type="ARBA" id="ARBA00022691"/>
    </source>
</evidence>
<dbReference type="SFLD" id="SFLDS00029">
    <property type="entry name" value="Radical_SAM"/>
    <property type="match status" value="1"/>
</dbReference>
<keyword evidence="5" id="KW-0411">Iron-sulfur</keyword>
<keyword evidence="3" id="KW-0479">Metal-binding</keyword>
<proteinExistence type="predicted"/>
<reference evidence="7" key="1">
    <citation type="submission" date="2018-05" db="EMBL/GenBank/DDBJ databases">
        <authorList>
            <person name="Lanie J.A."/>
            <person name="Ng W.-L."/>
            <person name="Kazmierczak K.M."/>
            <person name="Andrzejewski T.M."/>
            <person name="Davidsen T.M."/>
            <person name="Wayne K.J."/>
            <person name="Tettelin H."/>
            <person name="Glass J.I."/>
            <person name="Rusch D."/>
            <person name="Podicherti R."/>
            <person name="Tsui H.-C.T."/>
            <person name="Winkler M.E."/>
        </authorList>
    </citation>
    <scope>NUCLEOTIDE SEQUENCE</scope>
</reference>
<comment type="cofactor">
    <cofactor evidence="1">
        <name>[4Fe-4S] cluster</name>
        <dbReference type="ChEBI" id="CHEBI:49883"/>
    </cofactor>
</comment>
<dbReference type="GO" id="GO:0005829">
    <property type="term" value="C:cytosol"/>
    <property type="evidence" value="ECO:0007669"/>
    <property type="project" value="TreeGrafter"/>
</dbReference>
<dbReference type="InterPro" id="IPR007197">
    <property type="entry name" value="rSAM"/>
</dbReference>
<dbReference type="InterPro" id="IPR006158">
    <property type="entry name" value="Cobalamin-bd"/>
</dbReference>
<feature type="non-terminal residue" evidence="7">
    <location>
        <position position="210"/>
    </location>
</feature>
<dbReference type="GO" id="GO:0003824">
    <property type="term" value="F:catalytic activity"/>
    <property type="evidence" value="ECO:0007669"/>
    <property type="project" value="InterPro"/>
</dbReference>
<dbReference type="PANTHER" id="PTHR43409:SF3">
    <property type="entry name" value="HYPOTHETICAL METHYLTRANSFERASE"/>
    <property type="match status" value="1"/>
</dbReference>
<evidence type="ECO:0000256" key="4">
    <source>
        <dbReference type="ARBA" id="ARBA00023004"/>
    </source>
</evidence>
<sequence>MKLLLINPRFPESFWSFKWAIDKVMPANRRTMNSPLGLATLAALCPDDWEIEVVDENIETIPLDPEADLIGICGMGIQFERQKELMKFYRNKGHFVVAGGSYASLCPEAYEHLADTVIAGEAEYIWPAFCRDFAKGVHNPLYQETDEVSLHDSPIPRFDLLKMDRYHAVSLQFSRGCPYRCEFCDIIIMFGRKPRTKAVEQVGRELDALR</sequence>
<dbReference type="GO" id="GO:0031419">
    <property type="term" value="F:cobalamin binding"/>
    <property type="evidence" value="ECO:0007669"/>
    <property type="project" value="InterPro"/>
</dbReference>
<dbReference type="GO" id="GO:0046872">
    <property type="term" value="F:metal ion binding"/>
    <property type="evidence" value="ECO:0007669"/>
    <property type="project" value="UniProtKB-KW"/>
</dbReference>
<name>A0A382L1G3_9ZZZZ</name>
<dbReference type="EMBL" id="UINC01084194">
    <property type="protein sequence ID" value="SVC30606.1"/>
    <property type="molecule type" value="Genomic_DNA"/>
</dbReference>
<dbReference type="InterPro" id="IPR034466">
    <property type="entry name" value="Methyltransferase_Class_B"/>
</dbReference>
<dbReference type="Pfam" id="PF02310">
    <property type="entry name" value="B12-binding"/>
    <property type="match status" value="1"/>
</dbReference>
<evidence type="ECO:0000259" key="6">
    <source>
        <dbReference type="Pfam" id="PF02310"/>
    </source>
</evidence>
<dbReference type="SFLD" id="SFLDG01082">
    <property type="entry name" value="B12-binding_domain_containing"/>
    <property type="match status" value="1"/>
</dbReference>
<evidence type="ECO:0000256" key="3">
    <source>
        <dbReference type="ARBA" id="ARBA00022723"/>
    </source>
</evidence>
<evidence type="ECO:0000256" key="1">
    <source>
        <dbReference type="ARBA" id="ARBA00001966"/>
    </source>
</evidence>
<keyword evidence="4" id="KW-0408">Iron</keyword>